<keyword evidence="7" id="KW-1185">Reference proteome</keyword>
<organism evidence="6 7">
    <name type="scientific">Nocardia jiangxiensis</name>
    <dbReference type="NCBI Taxonomy" id="282685"/>
    <lineage>
        <taxon>Bacteria</taxon>
        <taxon>Bacillati</taxon>
        <taxon>Actinomycetota</taxon>
        <taxon>Actinomycetes</taxon>
        <taxon>Mycobacteriales</taxon>
        <taxon>Nocardiaceae</taxon>
        <taxon>Nocardia</taxon>
    </lineage>
</organism>
<dbReference type="PANTHER" id="PTHR30055:SF234">
    <property type="entry name" value="HTH-TYPE TRANSCRIPTIONAL REGULATOR BETI"/>
    <property type="match status" value="1"/>
</dbReference>
<evidence type="ECO:0000256" key="3">
    <source>
        <dbReference type="ARBA" id="ARBA00023163"/>
    </source>
</evidence>
<keyword evidence="2 4" id="KW-0238">DNA-binding</keyword>
<dbReference type="Pfam" id="PF00440">
    <property type="entry name" value="TetR_N"/>
    <property type="match status" value="1"/>
</dbReference>
<accession>A0ABW6RSG7</accession>
<sequence>MSTSIQQGRKTRERLMDAAVVLIAEHGWGAVTTEMVAERAGLCTALLHYHFPSVTDLLIDASLRLAQYFGTGVLEGALAQPGPTGVKQLLGALAPYSAALPDSRVFSEILLAATRYERLREGLSPMLRGFRAAVATWLHSEGVTDPEATATVLLATLDGLILDQVIDPTLSTQGFDEPLRRLTGIPQIGARARQTAKSP</sequence>
<protein>
    <submittedName>
        <fullName evidence="6">TetR/AcrR family transcriptional regulator</fullName>
    </submittedName>
</protein>
<dbReference type="EMBL" id="JBIAQY010000001">
    <property type="protein sequence ID" value="MFF3566938.1"/>
    <property type="molecule type" value="Genomic_DNA"/>
</dbReference>
<dbReference type="PANTHER" id="PTHR30055">
    <property type="entry name" value="HTH-TYPE TRANSCRIPTIONAL REGULATOR RUTR"/>
    <property type="match status" value="1"/>
</dbReference>
<comment type="caution">
    <text evidence="6">The sequence shown here is derived from an EMBL/GenBank/DDBJ whole genome shotgun (WGS) entry which is preliminary data.</text>
</comment>
<reference evidence="6 7" key="1">
    <citation type="submission" date="2024-10" db="EMBL/GenBank/DDBJ databases">
        <title>The Natural Products Discovery Center: Release of the First 8490 Sequenced Strains for Exploring Actinobacteria Biosynthetic Diversity.</title>
        <authorList>
            <person name="Kalkreuter E."/>
            <person name="Kautsar S.A."/>
            <person name="Yang D."/>
            <person name="Bader C.D."/>
            <person name="Teijaro C.N."/>
            <person name="Fluegel L."/>
            <person name="Davis C.M."/>
            <person name="Simpson J.R."/>
            <person name="Lauterbach L."/>
            <person name="Steele A.D."/>
            <person name="Gui C."/>
            <person name="Meng S."/>
            <person name="Li G."/>
            <person name="Viehrig K."/>
            <person name="Ye F."/>
            <person name="Su P."/>
            <person name="Kiefer A.F."/>
            <person name="Nichols A."/>
            <person name="Cepeda A.J."/>
            <person name="Yan W."/>
            <person name="Fan B."/>
            <person name="Jiang Y."/>
            <person name="Adhikari A."/>
            <person name="Zheng C.-J."/>
            <person name="Schuster L."/>
            <person name="Cowan T.M."/>
            <person name="Smanski M.J."/>
            <person name="Chevrette M.G."/>
            <person name="De Carvalho L.P.S."/>
            <person name="Shen B."/>
        </authorList>
    </citation>
    <scope>NUCLEOTIDE SEQUENCE [LARGE SCALE GENOMIC DNA]</scope>
    <source>
        <strain evidence="6 7">NPDC002593</strain>
    </source>
</reference>
<gene>
    <name evidence="6" type="ORF">ACFYXQ_04060</name>
</gene>
<evidence type="ECO:0000256" key="4">
    <source>
        <dbReference type="PROSITE-ProRule" id="PRU00335"/>
    </source>
</evidence>
<name>A0ABW6RSG7_9NOCA</name>
<evidence type="ECO:0000256" key="1">
    <source>
        <dbReference type="ARBA" id="ARBA00023015"/>
    </source>
</evidence>
<dbReference type="PRINTS" id="PR00455">
    <property type="entry name" value="HTHTETR"/>
</dbReference>
<keyword evidence="1" id="KW-0805">Transcription regulation</keyword>
<dbReference type="SUPFAM" id="SSF48498">
    <property type="entry name" value="Tetracyclin repressor-like, C-terminal domain"/>
    <property type="match status" value="1"/>
</dbReference>
<dbReference type="Gene3D" id="1.10.357.10">
    <property type="entry name" value="Tetracycline Repressor, domain 2"/>
    <property type="match status" value="1"/>
</dbReference>
<feature type="DNA-binding region" description="H-T-H motif" evidence="4">
    <location>
        <begin position="32"/>
        <end position="51"/>
    </location>
</feature>
<proteinExistence type="predicted"/>
<evidence type="ECO:0000259" key="5">
    <source>
        <dbReference type="PROSITE" id="PS50977"/>
    </source>
</evidence>
<dbReference type="Pfam" id="PF17940">
    <property type="entry name" value="TetR_C_31"/>
    <property type="match status" value="1"/>
</dbReference>
<dbReference type="SUPFAM" id="SSF46689">
    <property type="entry name" value="Homeodomain-like"/>
    <property type="match status" value="1"/>
</dbReference>
<dbReference type="InterPro" id="IPR041583">
    <property type="entry name" value="TetR_C_31"/>
</dbReference>
<dbReference type="InterPro" id="IPR001647">
    <property type="entry name" value="HTH_TetR"/>
</dbReference>
<dbReference type="PROSITE" id="PS50977">
    <property type="entry name" value="HTH_TETR_2"/>
    <property type="match status" value="1"/>
</dbReference>
<dbReference type="Proteomes" id="UP001601992">
    <property type="component" value="Unassembled WGS sequence"/>
</dbReference>
<dbReference type="RefSeq" id="WP_051194149.1">
    <property type="nucleotide sequence ID" value="NZ_JBIAQY010000001.1"/>
</dbReference>
<dbReference type="InterPro" id="IPR036271">
    <property type="entry name" value="Tet_transcr_reg_TetR-rel_C_sf"/>
</dbReference>
<keyword evidence="3" id="KW-0804">Transcription</keyword>
<evidence type="ECO:0000313" key="6">
    <source>
        <dbReference type="EMBL" id="MFF3566938.1"/>
    </source>
</evidence>
<evidence type="ECO:0000313" key="7">
    <source>
        <dbReference type="Proteomes" id="UP001601992"/>
    </source>
</evidence>
<feature type="domain" description="HTH tetR-type" evidence="5">
    <location>
        <begin position="9"/>
        <end position="69"/>
    </location>
</feature>
<dbReference type="InterPro" id="IPR050109">
    <property type="entry name" value="HTH-type_TetR-like_transc_reg"/>
</dbReference>
<evidence type="ECO:0000256" key="2">
    <source>
        <dbReference type="ARBA" id="ARBA00023125"/>
    </source>
</evidence>
<dbReference type="InterPro" id="IPR009057">
    <property type="entry name" value="Homeodomain-like_sf"/>
</dbReference>